<name>A0ABW1I085_9PSEU</name>
<dbReference type="RefSeq" id="WP_379563590.1">
    <property type="nucleotide sequence ID" value="NZ_JBHSQK010000005.1"/>
</dbReference>
<comment type="caution">
    <text evidence="1">The sequence shown here is derived from an EMBL/GenBank/DDBJ whole genome shotgun (WGS) entry which is preliminary data.</text>
</comment>
<gene>
    <name evidence="1" type="ORF">ACFQH9_02165</name>
</gene>
<reference evidence="2" key="1">
    <citation type="journal article" date="2019" name="Int. J. Syst. Evol. Microbiol.">
        <title>The Global Catalogue of Microorganisms (GCM) 10K type strain sequencing project: providing services to taxonomists for standard genome sequencing and annotation.</title>
        <authorList>
            <consortium name="The Broad Institute Genomics Platform"/>
            <consortium name="The Broad Institute Genome Sequencing Center for Infectious Disease"/>
            <person name="Wu L."/>
            <person name="Ma J."/>
        </authorList>
    </citation>
    <scope>NUCLEOTIDE SEQUENCE [LARGE SCALE GENOMIC DNA]</scope>
    <source>
        <strain evidence="2">CGMCC 4.7397</strain>
    </source>
</reference>
<evidence type="ECO:0000313" key="1">
    <source>
        <dbReference type="EMBL" id="MFC5947082.1"/>
    </source>
</evidence>
<organism evidence="1 2">
    <name type="scientific">Pseudonocardia lutea</name>
    <dbReference type="NCBI Taxonomy" id="2172015"/>
    <lineage>
        <taxon>Bacteria</taxon>
        <taxon>Bacillati</taxon>
        <taxon>Actinomycetota</taxon>
        <taxon>Actinomycetes</taxon>
        <taxon>Pseudonocardiales</taxon>
        <taxon>Pseudonocardiaceae</taxon>
        <taxon>Pseudonocardia</taxon>
    </lineage>
</organism>
<proteinExistence type="predicted"/>
<accession>A0ABW1I085</accession>
<sequence>MPTTTYTDSTFSVNAVGARTDSSGSAVGDLSAEEARFPLEVFTEGYLKPTSAFKVQAQSVPAMSVRVGSLTAKADYYIVSGDNQGQGNYLVRLDATSQTVTISAADASQARTDEIYLVVQDNPYDSSGRGLPRLGYRKGDVGGAAPGPDSSWKASVLLARIAVAANATDIESADITDMRSAANLASSLTGELVPKSLADAKGDLLVGTADNAVSRLSAGTDGKVLRTNSAQSSGLEWGGWDPIVLYKSADDVGTNDAAIFSGAIAQGKYILESAIVWKGEGLTTALMYVDATSELTLFNDAISVQGEIGSTINRAVGEGSLDSGTGRMAALLVVCGNAANYTGAFIKGFIDVQSASAAWELLFGTAAVTVKKGSWVKLTRVS</sequence>
<dbReference type="Proteomes" id="UP001596119">
    <property type="component" value="Unassembled WGS sequence"/>
</dbReference>
<dbReference type="EMBL" id="JBHSQK010000005">
    <property type="protein sequence ID" value="MFC5947082.1"/>
    <property type="molecule type" value="Genomic_DNA"/>
</dbReference>
<protein>
    <submittedName>
        <fullName evidence="1">Uncharacterized protein</fullName>
    </submittedName>
</protein>
<evidence type="ECO:0000313" key="2">
    <source>
        <dbReference type="Proteomes" id="UP001596119"/>
    </source>
</evidence>
<keyword evidence="2" id="KW-1185">Reference proteome</keyword>